<protein>
    <submittedName>
        <fullName evidence="2">Uncharacterized protein</fullName>
    </submittedName>
</protein>
<proteinExistence type="predicted"/>
<keyword evidence="3" id="KW-1185">Reference proteome</keyword>
<dbReference type="EMBL" id="JARBHB010000016">
    <property type="protein sequence ID" value="KAJ8866456.1"/>
    <property type="molecule type" value="Genomic_DNA"/>
</dbReference>
<evidence type="ECO:0000313" key="3">
    <source>
        <dbReference type="Proteomes" id="UP001159363"/>
    </source>
</evidence>
<evidence type="ECO:0000256" key="1">
    <source>
        <dbReference type="SAM" id="MobiDB-lite"/>
    </source>
</evidence>
<accession>A0ABQ9G4N8</accession>
<organism evidence="2 3">
    <name type="scientific">Dryococelus australis</name>
    <dbReference type="NCBI Taxonomy" id="614101"/>
    <lineage>
        <taxon>Eukaryota</taxon>
        <taxon>Metazoa</taxon>
        <taxon>Ecdysozoa</taxon>
        <taxon>Arthropoda</taxon>
        <taxon>Hexapoda</taxon>
        <taxon>Insecta</taxon>
        <taxon>Pterygota</taxon>
        <taxon>Neoptera</taxon>
        <taxon>Polyneoptera</taxon>
        <taxon>Phasmatodea</taxon>
        <taxon>Verophasmatodea</taxon>
        <taxon>Anareolatae</taxon>
        <taxon>Phasmatidae</taxon>
        <taxon>Eurycanthinae</taxon>
        <taxon>Dryococelus</taxon>
    </lineage>
</organism>
<gene>
    <name evidence="2" type="ORF">PR048_032299</name>
</gene>
<comment type="caution">
    <text evidence="2">The sequence shown here is derived from an EMBL/GenBank/DDBJ whole genome shotgun (WGS) entry which is preliminary data.</text>
</comment>
<feature type="region of interest" description="Disordered" evidence="1">
    <location>
        <begin position="1"/>
        <end position="34"/>
    </location>
</feature>
<sequence length="138" mass="14923">MKGRGKRESPEKTRRPTASSGTIPTCGNPVVRPGVEPGSPWVGGGCADLSATAAPEIEECVAFAPAIGSCLHMEVWHHSGFTLRNLCVGVTPFQYCPAASSQNSTHDYRTVTRPRIKQAIVNNRTFDLQLCASRLRRS</sequence>
<dbReference type="Proteomes" id="UP001159363">
    <property type="component" value="Chromosome 15"/>
</dbReference>
<name>A0ABQ9G4N8_9NEOP</name>
<feature type="compositionally biased region" description="Polar residues" evidence="1">
    <location>
        <begin position="16"/>
        <end position="25"/>
    </location>
</feature>
<evidence type="ECO:0000313" key="2">
    <source>
        <dbReference type="EMBL" id="KAJ8866456.1"/>
    </source>
</evidence>
<feature type="compositionally biased region" description="Basic and acidic residues" evidence="1">
    <location>
        <begin position="1"/>
        <end position="14"/>
    </location>
</feature>
<reference evidence="2 3" key="1">
    <citation type="submission" date="2023-02" db="EMBL/GenBank/DDBJ databases">
        <title>LHISI_Scaffold_Assembly.</title>
        <authorList>
            <person name="Stuart O.P."/>
            <person name="Cleave R."/>
            <person name="Magrath M.J.L."/>
            <person name="Mikheyev A.S."/>
        </authorList>
    </citation>
    <scope>NUCLEOTIDE SEQUENCE [LARGE SCALE GENOMIC DNA]</scope>
    <source>
        <strain evidence="2">Daus_M_001</strain>
        <tissue evidence="2">Leg muscle</tissue>
    </source>
</reference>